<feature type="chain" id="PRO_5021352336" description="HEAT repeat domain-containing protein" evidence="2">
    <location>
        <begin position="21"/>
        <end position="520"/>
    </location>
</feature>
<dbReference type="AlphaFoldDB" id="A0A4Y9QYZ5"/>
<feature type="signal peptide" evidence="2">
    <location>
        <begin position="1"/>
        <end position="20"/>
    </location>
</feature>
<gene>
    <name evidence="3" type="ORF">E4S40_03750</name>
</gene>
<evidence type="ECO:0008006" key="5">
    <source>
        <dbReference type="Google" id="ProtNLM"/>
    </source>
</evidence>
<protein>
    <recommendedName>
        <fullName evidence="5">HEAT repeat domain-containing protein</fullName>
    </recommendedName>
</protein>
<dbReference type="SUPFAM" id="SSF48371">
    <property type="entry name" value="ARM repeat"/>
    <property type="match status" value="1"/>
</dbReference>
<organism evidence="3 4">
    <name type="scientific">Algoriphagus kandeliae</name>
    <dbReference type="NCBI Taxonomy" id="2562278"/>
    <lineage>
        <taxon>Bacteria</taxon>
        <taxon>Pseudomonadati</taxon>
        <taxon>Bacteroidota</taxon>
        <taxon>Cytophagia</taxon>
        <taxon>Cytophagales</taxon>
        <taxon>Cyclobacteriaceae</taxon>
        <taxon>Algoriphagus</taxon>
    </lineage>
</organism>
<dbReference type="RefSeq" id="WP_135071017.1">
    <property type="nucleotide sequence ID" value="NZ_SPSB01000001.1"/>
</dbReference>
<reference evidence="3 4" key="1">
    <citation type="submission" date="2019-03" db="EMBL/GenBank/DDBJ databases">
        <title>Algoriphagus sp. nov, a new strain isolated from root system soil of mangrove plant Kandelia.</title>
        <authorList>
            <person name="Yin Q."/>
            <person name="Wang K."/>
            <person name="Song Z."/>
        </authorList>
    </citation>
    <scope>NUCLEOTIDE SEQUENCE [LARGE SCALE GENOMIC DNA]</scope>
    <source>
        <strain evidence="3 4">XY-J91</strain>
    </source>
</reference>
<keyword evidence="1" id="KW-0812">Transmembrane</keyword>
<comment type="caution">
    <text evidence="3">The sequence shown here is derived from an EMBL/GenBank/DDBJ whole genome shotgun (WGS) entry which is preliminary data.</text>
</comment>
<dbReference type="InterPro" id="IPR016024">
    <property type="entry name" value="ARM-type_fold"/>
</dbReference>
<keyword evidence="1" id="KW-1133">Transmembrane helix</keyword>
<dbReference type="Gene3D" id="1.25.10.10">
    <property type="entry name" value="Leucine-rich Repeat Variant"/>
    <property type="match status" value="1"/>
</dbReference>
<keyword evidence="1" id="KW-0472">Membrane</keyword>
<feature type="transmembrane region" description="Helical" evidence="1">
    <location>
        <begin position="164"/>
        <end position="188"/>
    </location>
</feature>
<keyword evidence="2" id="KW-0732">Signal</keyword>
<proteinExistence type="predicted"/>
<dbReference type="InterPro" id="IPR011989">
    <property type="entry name" value="ARM-like"/>
</dbReference>
<name>A0A4Y9QYZ5_9BACT</name>
<dbReference type="Proteomes" id="UP000297647">
    <property type="component" value="Unassembled WGS sequence"/>
</dbReference>
<evidence type="ECO:0000256" key="2">
    <source>
        <dbReference type="SAM" id="SignalP"/>
    </source>
</evidence>
<accession>A0A4Y9QYZ5</accession>
<evidence type="ECO:0000313" key="3">
    <source>
        <dbReference type="EMBL" id="TFV97764.1"/>
    </source>
</evidence>
<sequence>MSRKLFHIFCFWISGFSAFAQSYDSLFTSEDQLVSELVQHQEINSLKYRFLFADSPKSIDSLAEQGVNFESVGSDYYSEIFSDWSKLDSIQQVFQGSELEFLIYDEPSDFQGVITYLETLNSTGDFVLASAMASSNENIILEAVSSHYQAQEDYKSWLSSDWKFSAVLITIFLFLLGSVGMVLFLLILKSKRNREEELQKVYDELVVDPLTSLLFEKDLAELQAIGSEELKSFFPNAPFQKPLFRQVLINRIIGLNKKMKGDFKDKLKHIYKKLKLTDDTKRLLGSKKWSDVTTGIVQVNEMDLVEFLLDVKKHTNSPNFQVRNQAGATLLNLSENVDLTFLKEQTYPLSEWQQMHYLRIIKYVQSSKALKISLLFQSENQSVREFGVKLVKILGRLDLLEDLRELTKRASPEEIVEVLNTYGALGAHMEIDFINSCLKSDNSEIRDMAISVSANLGNEESEKILIELLSSNPEIPLRKHLLSSLFRLNQQVFEEYITTNYQAENQAIKKELIDPILQHV</sequence>
<keyword evidence="4" id="KW-1185">Reference proteome</keyword>
<evidence type="ECO:0000313" key="4">
    <source>
        <dbReference type="Proteomes" id="UP000297647"/>
    </source>
</evidence>
<dbReference type="EMBL" id="SPSB01000001">
    <property type="protein sequence ID" value="TFV97764.1"/>
    <property type="molecule type" value="Genomic_DNA"/>
</dbReference>
<evidence type="ECO:0000256" key="1">
    <source>
        <dbReference type="SAM" id="Phobius"/>
    </source>
</evidence>
<dbReference type="OrthoDB" id="835661at2"/>